<dbReference type="InterPro" id="IPR027417">
    <property type="entry name" value="P-loop_NTPase"/>
</dbReference>
<dbReference type="SUPFAM" id="SSF52540">
    <property type="entry name" value="P-loop containing nucleoside triphosphate hydrolases"/>
    <property type="match status" value="1"/>
</dbReference>
<sequence>MKAQIPAFEAASYAPAAVAPTETQEAEINRGDGKTGENEPLKYQPHWITGGAKHPGLIVETPGLGCVAPPPITYRPHLPHRLSDLKLISSFQFERVIYAGQAHEQRLPNGARAGISIGDGTGAGKTGAFAGIVLDNWFRGQRKTVWFSVKADLIEAVREEFERIGFEIPIRLVNDYAPEQNILISEGIVFCTYKSLIAKSKSGQRRVDQIMRWLGANGLEIFDEGHRAKHAFSGENGKVTQTGQAVTEIQDPVKYPEIRVVYSSATAAGEVRHLAYQIRLGLWGEGTSFPLGFAQFAEEIEAGGIGAMEMIARDLKAMGRYLCGNLSYGVDPDSGLAVEYREVIHHLTPRQREMYDNMALAWAVVLKNFSRALDITNSSRVSRRYVVGQFWAEHQRSFRNLIIAFKVPTLLREIESALGEKKSVVISLTGTGEAQTKKQIERAASEEEAIDDLDFSPRETLSRLVENCFPVKVFQEETDRHSGTTVYVPVLDAQGNHLESRAALELKRELLDRLSVLEVPEHPLDQLVNYFGTENVAEMTGRKKRLIRTFGGRLEYRARQIPGVPNRLINLHEKNCFQNKEKRIAIMSEVASTGDSFHASRSVRNQDRRLHIAAELKWSADKQVQDFGRTHRTGQVAPPIYLLVFTELGGEKRFSSTIARRLGNMGALTKGDRNAEKAGNLDKYNLESKEGRAALNVVYTRILDGEQIPGLENAKETLVDMGLLKNGGAEDEIARSERTNIPRFLNRLLSLEVARQNALFDYFYRTFQETIEHLRAKGKIDDGMEDLKANSVRIVESPQVLFTDAATGANTIYYKLEIVVPTRPALFEEISQTGGVYFYEHRARPEFVAARPSPAHTNPETGERLQMFSLVRPAGYNLAYISEAELNQKYKIVAKTRSRAWWTDEQRKIPPTMRKTIHLLSGALLPIWKSLKKLQQDRLNIVRAGVDDGKRLVGVNIPGETIGEIRRAFGLWRNTPECAAEILRTAREENETIELLNDVKIRPARFQGRRLIEITPSSYDQIRELRETALVNIIQNSRNRFFLPENEDMARETLEKVLKAYPPLFLLKDEGSPVCEQNTTVLTEDCQAVRLPEWLIEPPTGEVERIKVKEFLF</sequence>
<evidence type="ECO:0000313" key="5">
    <source>
        <dbReference type="EMBL" id="CAA9400245.1"/>
    </source>
</evidence>
<accession>A0A6J4NYJ6</accession>
<name>A0A6J4NYJ6_9BACT</name>
<reference evidence="5" key="1">
    <citation type="submission" date="2020-02" db="EMBL/GenBank/DDBJ databases">
        <authorList>
            <person name="Meier V. D."/>
        </authorList>
    </citation>
    <scope>NUCLEOTIDE SEQUENCE</scope>
    <source>
        <strain evidence="5">AVDCRST_MAG74</strain>
    </source>
</reference>
<dbReference type="PANTHER" id="PTHR12706">
    <property type="entry name" value="STRAWBERRY NOTCH-RELATED"/>
    <property type="match status" value="1"/>
</dbReference>
<protein>
    <recommendedName>
        <fullName evidence="6">Helicase ATP-binding domain-containing protein</fullName>
    </recommendedName>
</protein>
<dbReference type="GO" id="GO:0042393">
    <property type="term" value="F:histone binding"/>
    <property type="evidence" value="ECO:0007669"/>
    <property type="project" value="TreeGrafter"/>
</dbReference>
<dbReference type="InterPro" id="IPR026741">
    <property type="entry name" value="SNO"/>
</dbReference>
<dbReference type="GO" id="GO:0031490">
    <property type="term" value="F:chromatin DNA binding"/>
    <property type="evidence" value="ECO:0007669"/>
    <property type="project" value="TreeGrafter"/>
</dbReference>
<dbReference type="EMBL" id="CADCUR010000129">
    <property type="protein sequence ID" value="CAA9400245.1"/>
    <property type="molecule type" value="Genomic_DNA"/>
</dbReference>
<feature type="compositionally biased region" description="Basic and acidic residues" evidence="2">
    <location>
        <begin position="27"/>
        <end position="40"/>
    </location>
</feature>
<organism evidence="5">
    <name type="scientific">uncultured Pyrinomonadaceae bacterium</name>
    <dbReference type="NCBI Taxonomy" id="2283094"/>
    <lineage>
        <taxon>Bacteria</taxon>
        <taxon>Pseudomonadati</taxon>
        <taxon>Acidobacteriota</taxon>
        <taxon>Blastocatellia</taxon>
        <taxon>Blastocatellales</taxon>
        <taxon>Pyrinomonadaceae</taxon>
        <taxon>environmental samples</taxon>
    </lineage>
</organism>
<evidence type="ECO:0008006" key="6">
    <source>
        <dbReference type="Google" id="ProtNLM"/>
    </source>
</evidence>
<dbReference type="InterPro" id="IPR039187">
    <property type="entry name" value="SNO_AAA"/>
</dbReference>
<dbReference type="Gene3D" id="3.40.50.300">
    <property type="entry name" value="P-loop containing nucleotide triphosphate hydrolases"/>
    <property type="match status" value="1"/>
</dbReference>
<dbReference type="Pfam" id="PF13871">
    <property type="entry name" value="Helicase_C_4"/>
    <property type="match status" value="1"/>
</dbReference>
<evidence type="ECO:0000259" key="4">
    <source>
        <dbReference type="Pfam" id="PF13872"/>
    </source>
</evidence>
<dbReference type="GO" id="GO:0006355">
    <property type="term" value="P:regulation of DNA-templated transcription"/>
    <property type="evidence" value="ECO:0007669"/>
    <property type="project" value="InterPro"/>
</dbReference>
<feature type="domain" description="Strawberry notch AAA" evidence="4">
    <location>
        <begin position="53"/>
        <end position="357"/>
    </location>
</feature>
<evidence type="ECO:0000259" key="3">
    <source>
        <dbReference type="Pfam" id="PF13871"/>
    </source>
</evidence>
<evidence type="ECO:0000256" key="2">
    <source>
        <dbReference type="SAM" id="MobiDB-lite"/>
    </source>
</evidence>
<feature type="domain" description="Strawberry notch helicase C" evidence="3">
    <location>
        <begin position="523"/>
        <end position="786"/>
    </location>
</feature>
<dbReference type="PANTHER" id="PTHR12706:SF30">
    <property type="entry name" value="PROTEIN STRAWBERRY NOTCH-RELATED"/>
    <property type="match status" value="1"/>
</dbReference>
<comment type="similarity">
    <text evidence="1">Belongs to the SBNO family.</text>
</comment>
<proteinExistence type="inferred from homology"/>
<feature type="region of interest" description="Disordered" evidence="2">
    <location>
        <begin position="16"/>
        <end position="40"/>
    </location>
</feature>
<dbReference type="Pfam" id="PF13872">
    <property type="entry name" value="AAA_34"/>
    <property type="match status" value="1"/>
</dbReference>
<evidence type="ECO:0000256" key="1">
    <source>
        <dbReference type="ARBA" id="ARBA00006992"/>
    </source>
</evidence>
<dbReference type="AlphaFoldDB" id="A0A6J4NYJ6"/>
<dbReference type="InterPro" id="IPR026937">
    <property type="entry name" value="SBNO_Helicase_C_dom"/>
</dbReference>
<gene>
    <name evidence="5" type="ORF">AVDCRST_MAG74-1537</name>
</gene>